<keyword evidence="7" id="KW-1185">Reference proteome</keyword>
<dbReference type="GO" id="GO:0016597">
    <property type="term" value="F:amino acid binding"/>
    <property type="evidence" value="ECO:0007669"/>
    <property type="project" value="TreeGrafter"/>
</dbReference>
<dbReference type="Proteomes" id="UP000467240">
    <property type="component" value="Unassembled WGS sequence"/>
</dbReference>
<feature type="active site" description="Proton donor" evidence="3">
    <location>
        <position position="270"/>
    </location>
</feature>
<feature type="binding site" evidence="4">
    <location>
        <position position="194"/>
    </location>
    <ligand>
        <name>substrate</name>
    </ligand>
</feature>
<dbReference type="OrthoDB" id="3196313at2"/>
<feature type="binding site" evidence="4">
    <location>
        <begin position="174"/>
        <end position="175"/>
    </location>
    <ligand>
        <name>substrate</name>
    </ligand>
</feature>
<sequence length="362" mass="38008">MLVLIIGGTLGAFRNWFLAGLAGFVGGLLGGVLGYVQQIVSQGGIEFSGQVWSIIFLEFFGNNFAFLAIATILSGVLGPILTRQAVRRLLGGDGGSIALDDPRRFSEAVDKVALVRIPAANLDEAQLTHIDREPVDRDRAAEQWESYVELLEQYGWETREVAAAETMADSVFTEDQVVMIGEVAVLARSGSPERRAEQPGVRAALADSGLVVEEIEAPATLDGGDVLLVGDTVYVGSSSRTNGDGIAALRRIVGALGYRVVAVPVAGALHLKTVATALPDGTILAWTDGVPDLSLLGRVIAVPEAAGASVLPLDGETVLVSAAAPKTQQLVARLGYRVESLDVSEFEKLEGGVTCLSARVFG</sequence>
<feature type="binding site" evidence="4">
    <location>
        <position position="349"/>
    </location>
    <ligand>
        <name>substrate</name>
    </ligand>
</feature>
<dbReference type="GO" id="GO:0045429">
    <property type="term" value="P:positive regulation of nitric oxide biosynthetic process"/>
    <property type="evidence" value="ECO:0007669"/>
    <property type="project" value="TreeGrafter"/>
</dbReference>
<dbReference type="AlphaFoldDB" id="A0A7J5C0J6"/>
<reference evidence="6 7" key="1">
    <citation type="submission" date="2019-09" db="EMBL/GenBank/DDBJ databases">
        <title>Phylogeny of genus Pseudoclavibacter and closely related genus.</title>
        <authorList>
            <person name="Li Y."/>
        </authorList>
    </citation>
    <scope>NUCLEOTIDE SEQUENCE [LARGE SCALE GENOMIC DNA]</scope>
    <source>
        <strain evidence="6 7">DSM 23821</strain>
    </source>
</reference>
<accession>A0A7J5C0J6</accession>
<evidence type="ECO:0000256" key="3">
    <source>
        <dbReference type="PIRSR" id="PIRSR633199-1"/>
    </source>
</evidence>
<keyword evidence="5" id="KW-0472">Membrane</keyword>
<dbReference type="EMBL" id="WBJZ01000003">
    <property type="protein sequence ID" value="KAB1660410.1"/>
    <property type="molecule type" value="Genomic_DNA"/>
</dbReference>
<comment type="similarity">
    <text evidence="1">Belongs to the DDAH family.</text>
</comment>
<feature type="transmembrane region" description="Helical" evidence="5">
    <location>
        <begin position="60"/>
        <end position="81"/>
    </location>
</feature>
<dbReference type="Gene3D" id="3.75.10.10">
    <property type="entry name" value="L-arginine/glycine Amidinotransferase, Chain A"/>
    <property type="match status" value="1"/>
</dbReference>
<evidence type="ECO:0000256" key="4">
    <source>
        <dbReference type="PIRSR" id="PIRSR633199-2"/>
    </source>
</evidence>
<feature type="binding site" evidence="4">
    <location>
        <position position="240"/>
    </location>
    <ligand>
        <name>substrate</name>
    </ligand>
</feature>
<protein>
    <submittedName>
        <fullName evidence="6">Dimethylarginine dimethylaminohydrolase</fullName>
    </submittedName>
</protein>
<dbReference type="PANTHER" id="PTHR12737">
    <property type="entry name" value="DIMETHYLARGININE DIMETHYLAMINOHYDROLASE"/>
    <property type="match status" value="1"/>
</dbReference>
<evidence type="ECO:0000256" key="5">
    <source>
        <dbReference type="SAM" id="Phobius"/>
    </source>
</evidence>
<organism evidence="6 7">
    <name type="scientific">Pseudoclavibacter chungangensis</name>
    <dbReference type="NCBI Taxonomy" id="587635"/>
    <lineage>
        <taxon>Bacteria</taxon>
        <taxon>Bacillati</taxon>
        <taxon>Actinomycetota</taxon>
        <taxon>Actinomycetes</taxon>
        <taxon>Micrococcales</taxon>
        <taxon>Microbacteriaceae</taxon>
        <taxon>Pseudoclavibacter</taxon>
    </lineage>
</organism>
<dbReference type="GO" id="GO:0000052">
    <property type="term" value="P:citrulline metabolic process"/>
    <property type="evidence" value="ECO:0007669"/>
    <property type="project" value="TreeGrafter"/>
</dbReference>
<feature type="transmembrane region" description="Helical" evidence="5">
    <location>
        <begin position="16"/>
        <end position="40"/>
    </location>
</feature>
<evidence type="ECO:0000256" key="2">
    <source>
        <dbReference type="ARBA" id="ARBA00022801"/>
    </source>
</evidence>
<dbReference type="InterPro" id="IPR033199">
    <property type="entry name" value="DDAH-like"/>
</dbReference>
<evidence type="ECO:0000313" key="7">
    <source>
        <dbReference type="Proteomes" id="UP000467240"/>
    </source>
</evidence>
<dbReference type="SUPFAM" id="SSF55909">
    <property type="entry name" value="Pentein"/>
    <property type="match status" value="1"/>
</dbReference>
<name>A0A7J5C0J6_9MICO</name>
<dbReference type="GO" id="GO:0016403">
    <property type="term" value="F:dimethylargininase activity"/>
    <property type="evidence" value="ECO:0007669"/>
    <property type="project" value="TreeGrafter"/>
</dbReference>
<comment type="caution">
    <text evidence="6">The sequence shown here is derived from an EMBL/GenBank/DDBJ whole genome shotgun (WGS) entry which is preliminary data.</text>
</comment>
<dbReference type="GO" id="GO:0006525">
    <property type="term" value="P:arginine metabolic process"/>
    <property type="evidence" value="ECO:0007669"/>
    <property type="project" value="TreeGrafter"/>
</dbReference>
<dbReference type="PANTHER" id="PTHR12737:SF9">
    <property type="entry name" value="DIMETHYLARGININASE"/>
    <property type="match status" value="1"/>
</dbReference>
<dbReference type="Pfam" id="PF02274">
    <property type="entry name" value="ADI"/>
    <property type="match status" value="1"/>
</dbReference>
<feature type="binding site" evidence="4">
    <location>
        <position position="127"/>
    </location>
    <ligand>
        <name>substrate</name>
    </ligand>
</feature>
<keyword evidence="2 6" id="KW-0378">Hydrolase</keyword>
<evidence type="ECO:0000256" key="1">
    <source>
        <dbReference type="ARBA" id="ARBA00008532"/>
    </source>
</evidence>
<keyword evidence="5" id="KW-0812">Transmembrane</keyword>
<keyword evidence="5" id="KW-1133">Transmembrane helix</keyword>
<evidence type="ECO:0000313" key="6">
    <source>
        <dbReference type="EMBL" id="KAB1660410.1"/>
    </source>
</evidence>
<gene>
    <name evidence="6" type="ORF">F8O01_02590</name>
</gene>
<proteinExistence type="inferred from homology"/>
<feature type="active site" description="Nucleophile" evidence="3">
    <location>
        <position position="355"/>
    </location>
</feature>
<feature type="binding site" evidence="4">
    <location>
        <position position="169"/>
    </location>
    <ligand>
        <name>substrate</name>
    </ligand>
</feature>